<dbReference type="GO" id="GO:0008705">
    <property type="term" value="F:methionine synthase activity"/>
    <property type="evidence" value="ECO:0007669"/>
    <property type="project" value="InterPro"/>
</dbReference>
<dbReference type="Gene3D" id="3.40.109.40">
    <property type="match status" value="1"/>
</dbReference>
<reference evidence="1" key="2">
    <citation type="submission" date="2023-03" db="EMBL/GenBank/DDBJ databases">
        <authorList>
            <person name="Zhang Z."/>
        </authorList>
    </citation>
    <scope>NUCLEOTIDE SEQUENCE</scope>
    <source>
        <strain evidence="1">DSA</strain>
    </source>
</reference>
<dbReference type="RefSeq" id="WP_304540630.1">
    <property type="nucleotide sequence ID" value="NZ_JARPTC010000002.1"/>
</dbReference>
<evidence type="ECO:0008006" key="3">
    <source>
        <dbReference type="Google" id="ProtNLM"/>
    </source>
</evidence>
<comment type="caution">
    <text evidence="1">The sequence shown here is derived from an EMBL/GenBank/DDBJ whole genome shotgun (WGS) entry which is preliminary data.</text>
</comment>
<proteinExistence type="predicted"/>
<dbReference type="EMBL" id="JARPTC010000002">
    <property type="protein sequence ID" value="MDO7785930.1"/>
    <property type="molecule type" value="Genomic_DNA"/>
</dbReference>
<gene>
    <name evidence="1" type="ORF">P6N53_01645</name>
</gene>
<dbReference type="AlphaFoldDB" id="A0AAW7Z8M7"/>
<accession>A0AAW7Z8M7</accession>
<dbReference type="InterPro" id="IPR037010">
    <property type="entry name" value="VitB12-dep_Met_synth_activ_sf"/>
</dbReference>
<name>A0AAW7Z8M7_9FIRM</name>
<evidence type="ECO:0000313" key="1">
    <source>
        <dbReference type="EMBL" id="MDO7785930.1"/>
    </source>
</evidence>
<reference evidence="1" key="1">
    <citation type="journal article" date="2023" name="J. Hazard. Mater.">
        <title>Anaerobic biodegradation of pyrene and benzo[a]pyrene by a new sulfate-reducing Desulforamulus aquiferis strain DSA.</title>
        <authorList>
            <person name="Zhang Z."/>
            <person name="Sun J."/>
            <person name="Gong X."/>
            <person name="Wang C."/>
            <person name="Wang H."/>
        </authorList>
    </citation>
    <scope>NUCLEOTIDE SEQUENCE</scope>
    <source>
        <strain evidence="1">DSA</strain>
    </source>
</reference>
<organism evidence="1 2">
    <name type="scientific">Desulforamulus aquiferis</name>
    <dbReference type="NCBI Taxonomy" id="1397668"/>
    <lineage>
        <taxon>Bacteria</taxon>
        <taxon>Bacillati</taxon>
        <taxon>Bacillota</taxon>
        <taxon>Clostridia</taxon>
        <taxon>Eubacteriales</taxon>
        <taxon>Peptococcaceae</taxon>
        <taxon>Desulforamulus</taxon>
    </lineage>
</organism>
<protein>
    <recommendedName>
        <fullName evidence="3">AdoMet activation domain-containing protein</fullName>
    </recommendedName>
</protein>
<evidence type="ECO:0000313" key="2">
    <source>
        <dbReference type="Proteomes" id="UP001172911"/>
    </source>
</evidence>
<dbReference type="Proteomes" id="UP001172911">
    <property type="component" value="Unassembled WGS sequence"/>
</dbReference>
<keyword evidence="2" id="KW-1185">Reference proteome</keyword>
<dbReference type="SUPFAM" id="SSF56507">
    <property type="entry name" value="Methionine synthase activation domain-like"/>
    <property type="match status" value="1"/>
</dbReference>
<sequence>MLLPQVPVEIRLDKVLGLLGQGDNSESLVSPLGNIVGEVITQAKSLLCPTAAWSCYELSLEGYLIGPGGDNIPLPGIKFNNTKIERVSVIAVSIGEAIENKVQEAFKQGNFTTAIILDSVGNIAVQEVADWIVNLLSKQYRSKGLFPTPRYIPGCKENELAYLPLLMELAGAGNLSINCTPYYQLEPVKSLVFWVGWGPNRSIIQVKCMSCQKENCIYRVRIMEGEG</sequence>